<dbReference type="GO" id="GO:0003899">
    <property type="term" value="F:DNA-directed RNA polymerase activity"/>
    <property type="evidence" value="ECO:0007669"/>
    <property type="project" value="UniProtKB-EC"/>
</dbReference>
<comment type="catalytic activity">
    <reaction evidence="7">
        <text>RNA(n) + a ribonucleoside 5'-triphosphate = RNA(n+1) + diphosphate</text>
        <dbReference type="Rhea" id="RHEA:21248"/>
        <dbReference type="Rhea" id="RHEA-COMP:14527"/>
        <dbReference type="Rhea" id="RHEA-COMP:17342"/>
        <dbReference type="ChEBI" id="CHEBI:33019"/>
        <dbReference type="ChEBI" id="CHEBI:61557"/>
        <dbReference type="ChEBI" id="CHEBI:140395"/>
        <dbReference type="EC" id="2.7.7.6"/>
    </reaction>
</comment>
<reference evidence="9" key="1">
    <citation type="submission" date="2018-05" db="EMBL/GenBank/DDBJ databases">
        <authorList>
            <person name="Lanie J.A."/>
            <person name="Ng W.-L."/>
            <person name="Kazmierczak K.M."/>
            <person name="Andrzejewski T.M."/>
            <person name="Davidsen T.M."/>
            <person name="Wayne K.J."/>
            <person name="Tettelin H."/>
            <person name="Glass J.I."/>
            <person name="Rusch D."/>
            <person name="Podicherti R."/>
            <person name="Tsui H.-C.T."/>
            <person name="Winkler M.E."/>
        </authorList>
    </citation>
    <scope>NUCLEOTIDE SEQUENCE</scope>
</reference>
<dbReference type="EC" id="2.7.7.6" evidence="2"/>
<dbReference type="GO" id="GO:0003677">
    <property type="term" value="F:DNA binding"/>
    <property type="evidence" value="ECO:0007669"/>
    <property type="project" value="InterPro"/>
</dbReference>
<sequence length="154" mass="17677">MARITVEDCIDKFPSRFELVLVASQRARKLHSGDEPTVEKDNDKNTVIALREIADSTLTVAEMKENLIQEFQKVTLSDEEEEITELDTFDQKTREIKKIQSQFEETEIENEIKEFVSSEDSSIKEQYEINDGLNDGLEESAVSDEIEENTQALE</sequence>
<organism evidence="9">
    <name type="scientific">marine metagenome</name>
    <dbReference type="NCBI Taxonomy" id="408172"/>
    <lineage>
        <taxon>unclassified sequences</taxon>
        <taxon>metagenomes</taxon>
        <taxon>ecological metagenomes</taxon>
    </lineage>
</organism>
<dbReference type="GO" id="GO:0000428">
    <property type="term" value="C:DNA-directed RNA polymerase complex"/>
    <property type="evidence" value="ECO:0007669"/>
    <property type="project" value="UniProtKB-KW"/>
</dbReference>
<feature type="region of interest" description="Disordered" evidence="8">
    <location>
        <begin position="132"/>
        <end position="154"/>
    </location>
</feature>
<evidence type="ECO:0000256" key="2">
    <source>
        <dbReference type="ARBA" id="ARBA00012418"/>
    </source>
</evidence>
<evidence type="ECO:0000256" key="8">
    <source>
        <dbReference type="SAM" id="MobiDB-lite"/>
    </source>
</evidence>
<evidence type="ECO:0000256" key="7">
    <source>
        <dbReference type="ARBA" id="ARBA00048552"/>
    </source>
</evidence>
<feature type="compositionally biased region" description="Acidic residues" evidence="8">
    <location>
        <begin position="136"/>
        <end position="148"/>
    </location>
</feature>
<protein>
    <recommendedName>
        <fullName evidence="2">DNA-directed RNA polymerase</fullName>
        <ecNumber evidence="2">2.7.7.6</ecNumber>
    </recommendedName>
</protein>
<evidence type="ECO:0000256" key="4">
    <source>
        <dbReference type="ARBA" id="ARBA00022679"/>
    </source>
</evidence>
<dbReference type="Pfam" id="PF01192">
    <property type="entry name" value="RNA_pol_Rpb6"/>
    <property type="match status" value="1"/>
</dbReference>
<dbReference type="InterPro" id="IPR003716">
    <property type="entry name" value="DNA-dir_RNA_pol_omega"/>
</dbReference>
<evidence type="ECO:0000313" key="9">
    <source>
        <dbReference type="EMBL" id="SVC32909.1"/>
    </source>
</evidence>
<evidence type="ECO:0000256" key="6">
    <source>
        <dbReference type="ARBA" id="ARBA00023163"/>
    </source>
</evidence>
<keyword evidence="3" id="KW-0240">DNA-directed RNA polymerase</keyword>
<evidence type="ECO:0000256" key="5">
    <source>
        <dbReference type="ARBA" id="ARBA00022695"/>
    </source>
</evidence>
<dbReference type="NCBIfam" id="TIGR00690">
    <property type="entry name" value="rpoZ"/>
    <property type="match status" value="1"/>
</dbReference>
<comment type="similarity">
    <text evidence="1">Belongs to the RNA polymerase subunit omega family.</text>
</comment>
<gene>
    <name evidence="9" type="ORF">METZ01_LOCUS285763</name>
</gene>
<dbReference type="InterPro" id="IPR036161">
    <property type="entry name" value="RPB6/omega-like_sf"/>
</dbReference>
<dbReference type="SMART" id="SM01409">
    <property type="entry name" value="RNA_pol_Rpb6"/>
    <property type="match status" value="1"/>
</dbReference>
<name>A0A382L8F0_9ZZZZ</name>
<dbReference type="PANTHER" id="PTHR34476:SF1">
    <property type="entry name" value="DNA-DIRECTED RNA POLYMERASE SUBUNIT OMEGA"/>
    <property type="match status" value="1"/>
</dbReference>
<keyword evidence="6" id="KW-0804">Transcription</keyword>
<evidence type="ECO:0000256" key="3">
    <source>
        <dbReference type="ARBA" id="ARBA00022478"/>
    </source>
</evidence>
<dbReference type="Gene3D" id="3.90.940.10">
    <property type="match status" value="1"/>
</dbReference>
<dbReference type="HAMAP" id="MF_00366">
    <property type="entry name" value="RNApol_bact_RpoZ"/>
    <property type="match status" value="1"/>
</dbReference>
<keyword evidence="5" id="KW-0548">Nucleotidyltransferase</keyword>
<dbReference type="EMBL" id="UINC01085399">
    <property type="protein sequence ID" value="SVC32909.1"/>
    <property type="molecule type" value="Genomic_DNA"/>
</dbReference>
<evidence type="ECO:0000256" key="1">
    <source>
        <dbReference type="ARBA" id="ARBA00006711"/>
    </source>
</evidence>
<accession>A0A382L8F0</accession>
<dbReference type="PANTHER" id="PTHR34476">
    <property type="entry name" value="DNA-DIRECTED RNA POLYMERASE SUBUNIT OMEGA"/>
    <property type="match status" value="1"/>
</dbReference>
<dbReference type="SUPFAM" id="SSF63562">
    <property type="entry name" value="RPB6/omega subunit-like"/>
    <property type="match status" value="1"/>
</dbReference>
<dbReference type="GO" id="GO:0006351">
    <property type="term" value="P:DNA-templated transcription"/>
    <property type="evidence" value="ECO:0007669"/>
    <property type="project" value="InterPro"/>
</dbReference>
<keyword evidence="4" id="KW-0808">Transferase</keyword>
<proteinExistence type="inferred from homology"/>
<dbReference type="InterPro" id="IPR006110">
    <property type="entry name" value="Pol_omega/Rpo6/RPB6"/>
</dbReference>
<dbReference type="AlphaFoldDB" id="A0A382L8F0"/>